<proteinExistence type="predicted"/>
<keyword evidence="1" id="KW-0472">Membrane</keyword>
<evidence type="ECO:0000256" key="1">
    <source>
        <dbReference type="SAM" id="Phobius"/>
    </source>
</evidence>
<dbReference type="EMBL" id="RBZW01000001">
    <property type="protein sequence ID" value="THE66871.1"/>
    <property type="molecule type" value="Genomic_DNA"/>
</dbReference>
<protein>
    <submittedName>
        <fullName evidence="2">Uncharacterized protein</fullName>
    </submittedName>
</protein>
<evidence type="ECO:0000313" key="3">
    <source>
        <dbReference type="Proteomes" id="UP000318864"/>
    </source>
</evidence>
<keyword evidence="1" id="KW-1133">Transmembrane helix</keyword>
<name>A0A4S3TR44_9EURY</name>
<gene>
    <name evidence="2" type="ORF">D8Y22_00020</name>
</gene>
<feature type="transmembrane region" description="Helical" evidence="1">
    <location>
        <begin position="20"/>
        <end position="40"/>
    </location>
</feature>
<keyword evidence="1" id="KW-0812">Transmembrane</keyword>
<accession>A0A4S3TR44</accession>
<dbReference type="AlphaFoldDB" id="A0A4S3TR44"/>
<organism evidence="2 3">
    <name type="scientific">Salinadaptatus halalkaliphilus</name>
    <dbReference type="NCBI Taxonomy" id="2419781"/>
    <lineage>
        <taxon>Archaea</taxon>
        <taxon>Methanobacteriati</taxon>
        <taxon>Methanobacteriota</taxon>
        <taxon>Stenosarchaea group</taxon>
        <taxon>Halobacteria</taxon>
        <taxon>Halobacteriales</taxon>
        <taxon>Natrialbaceae</taxon>
        <taxon>Salinadaptatus</taxon>
    </lineage>
</organism>
<comment type="caution">
    <text evidence="2">The sequence shown here is derived from an EMBL/GenBank/DDBJ whole genome shotgun (WGS) entry which is preliminary data.</text>
</comment>
<evidence type="ECO:0000313" key="2">
    <source>
        <dbReference type="EMBL" id="THE66871.1"/>
    </source>
</evidence>
<dbReference type="Proteomes" id="UP000318864">
    <property type="component" value="Unassembled WGS sequence"/>
</dbReference>
<reference evidence="2 3" key="1">
    <citation type="submission" date="2018-10" db="EMBL/GenBank/DDBJ databases">
        <title>Natronolimnobius sp. XQ-INN 246 isolated from Inner Mongolia Autonomous Region of China.</title>
        <authorList>
            <person name="Xue Q."/>
        </authorList>
    </citation>
    <scope>NUCLEOTIDE SEQUENCE [LARGE SCALE GENOMIC DNA]</scope>
    <source>
        <strain evidence="2 3">XQ-INN 246</strain>
    </source>
</reference>
<sequence>MIEGTPPTIVVELGEQATVGYAIDLAVVVPALVIAGYWLWQRHPSGYVVGDIVFLLSALSPRRSQK</sequence>
<keyword evidence="3" id="KW-1185">Reference proteome</keyword>